<dbReference type="PANTHER" id="PTHR37984:SF8">
    <property type="entry name" value="CCHC-TYPE DOMAIN-CONTAINING PROTEIN"/>
    <property type="match status" value="1"/>
</dbReference>
<dbReference type="GO" id="GO:0003676">
    <property type="term" value="F:nucleic acid binding"/>
    <property type="evidence" value="ECO:0007669"/>
    <property type="project" value="InterPro"/>
</dbReference>
<dbReference type="Gene3D" id="3.30.420.10">
    <property type="entry name" value="Ribonuclease H-like superfamily/Ribonuclease H"/>
    <property type="match status" value="1"/>
</dbReference>
<dbReference type="OrthoDB" id="5977361at2759"/>
<reference evidence="2" key="1">
    <citation type="submission" date="2020-04" db="EMBL/GenBank/DDBJ databases">
        <authorList>
            <person name="Alioto T."/>
            <person name="Alioto T."/>
            <person name="Gomez Garrido J."/>
        </authorList>
    </citation>
    <scope>NUCLEOTIDE SEQUENCE</scope>
    <source>
        <strain evidence="2">A484AB</strain>
    </source>
</reference>
<dbReference type="SUPFAM" id="SSF53098">
    <property type="entry name" value="Ribonuclease H-like"/>
    <property type="match status" value="1"/>
</dbReference>
<dbReference type="Gene3D" id="1.10.340.70">
    <property type="match status" value="1"/>
</dbReference>
<dbReference type="InterPro" id="IPR001584">
    <property type="entry name" value="Integrase_cat-core"/>
</dbReference>
<evidence type="ECO:0000313" key="3">
    <source>
        <dbReference type="Proteomes" id="UP001152795"/>
    </source>
</evidence>
<organism evidence="2 3">
    <name type="scientific">Paramuricea clavata</name>
    <name type="common">Red gorgonian</name>
    <name type="synonym">Violescent sea-whip</name>
    <dbReference type="NCBI Taxonomy" id="317549"/>
    <lineage>
        <taxon>Eukaryota</taxon>
        <taxon>Metazoa</taxon>
        <taxon>Cnidaria</taxon>
        <taxon>Anthozoa</taxon>
        <taxon>Octocorallia</taxon>
        <taxon>Malacalcyonacea</taxon>
        <taxon>Plexauridae</taxon>
        <taxon>Paramuricea</taxon>
    </lineage>
</organism>
<dbReference type="GO" id="GO:0015074">
    <property type="term" value="P:DNA integration"/>
    <property type="evidence" value="ECO:0007669"/>
    <property type="project" value="InterPro"/>
</dbReference>
<dbReference type="InterPro" id="IPR012337">
    <property type="entry name" value="RNaseH-like_sf"/>
</dbReference>
<name>A0A6S7HWQ5_PARCT</name>
<comment type="caution">
    <text evidence="2">The sequence shown here is derived from an EMBL/GenBank/DDBJ whole genome shotgun (WGS) entry which is preliminary data.</text>
</comment>
<keyword evidence="3" id="KW-1185">Reference proteome</keyword>
<dbReference type="Pfam" id="PF17921">
    <property type="entry name" value="Integrase_H2C2"/>
    <property type="match status" value="1"/>
</dbReference>
<dbReference type="PROSITE" id="PS50994">
    <property type="entry name" value="INTEGRASE"/>
    <property type="match status" value="1"/>
</dbReference>
<gene>
    <name evidence="2" type="ORF">PACLA_8A060737</name>
</gene>
<protein>
    <submittedName>
        <fullName evidence="2">Retrovirus-related Pol poly from transposon</fullName>
    </submittedName>
</protein>
<feature type="region of interest" description="Disordered" evidence="1">
    <location>
        <begin position="395"/>
        <end position="449"/>
    </location>
</feature>
<sequence>MWISDTLSRAYRNTTESWCHDTTEVRALEEIDHAENLSISPDRLDQFKRETRSDKTMQSIIVAVKNGWLTSKRQCSQDLAPFYDKRSELVVDNGLVFAGERLVVPKSMRKEMLTQIHRSHIGIEGCLRRAREVLYWPLMNAEVKDLISKCPTCQAYQPAQCREELKPYPIPFRPWETVSMDLFELGKQHFVLLVDHWSGFFEVQELTRTTADKFARHGIPDTVITDNGPQFSATEFSAFARDWQFKHLTSSPCYPQSNGRAENAVKTCKMLMTKAKAAGQDPLLAFLDWRNTPTEGLGSSPAQRLMGRRTRTLLPTHKNLLKQPINEGTRDKLAVRKSRQIRHYNKTHHPLKPLKKGQAIRMKLPNATKWTLGTCTRVLDNRSYEVEVSGRKYRRNRRQLRASQERPPTPPAGMDPEIGPEQSSREPENSSIVNEPNLEHVLTRTPIRR</sequence>
<dbReference type="Proteomes" id="UP001152795">
    <property type="component" value="Unassembled WGS sequence"/>
</dbReference>
<dbReference type="AlphaFoldDB" id="A0A6S7HWQ5"/>
<dbReference type="PANTHER" id="PTHR37984">
    <property type="entry name" value="PROTEIN CBG26694"/>
    <property type="match status" value="1"/>
</dbReference>
<dbReference type="FunFam" id="3.30.420.10:FF:000063">
    <property type="entry name" value="Retrovirus-related Pol polyprotein from transposon 297-like Protein"/>
    <property type="match status" value="1"/>
</dbReference>
<dbReference type="InterPro" id="IPR050951">
    <property type="entry name" value="Retrovirus_Pol_polyprotein"/>
</dbReference>
<proteinExistence type="predicted"/>
<dbReference type="InterPro" id="IPR036397">
    <property type="entry name" value="RNaseH_sf"/>
</dbReference>
<dbReference type="FunFam" id="1.10.340.70:FF:000003">
    <property type="entry name" value="Protein CBG25708"/>
    <property type="match status" value="1"/>
</dbReference>
<dbReference type="EMBL" id="CACRXK020006877">
    <property type="protein sequence ID" value="CAB4010715.1"/>
    <property type="molecule type" value="Genomic_DNA"/>
</dbReference>
<evidence type="ECO:0000313" key="2">
    <source>
        <dbReference type="EMBL" id="CAB4010715.1"/>
    </source>
</evidence>
<accession>A0A6S7HWQ5</accession>
<evidence type="ECO:0000256" key="1">
    <source>
        <dbReference type="SAM" id="MobiDB-lite"/>
    </source>
</evidence>
<dbReference type="InterPro" id="IPR041588">
    <property type="entry name" value="Integrase_H2C2"/>
</dbReference>